<gene>
    <name evidence="4" type="ORF">F8O03_10610</name>
</gene>
<dbReference type="InterPro" id="IPR012338">
    <property type="entry name" value="Beta-lactam/transpept-like"/>
</dbReference>
<dbReference type="InterPro" id="IPR050491">
    <property type="entry name" value="AmpC-like"/>
</dbReference>
<dbReference type="AlphaFoldDB" id="A0A7J5B1P1"/>
<keyword evidence="2" id="KW-0472">Membrane</keyword>
<feature type="transmembrane region" description="Helical" evidence="2">
    <location>
        <begin position="26"/>
        <end position="46"/>
    </location>
</feature>
<dbReference type="Pfam" id="PF00144">
    <property type="entry name" value="Beta-lactamase"/>
    <property type="match status" value="1"/>
</dbReference>
<dbReference type="OrthoDB" id="3174977at2"/>
<protein>
    <submittedName>
        <fullName evidence="4">Beta-lactamase family protein</fullName>
    </submittedName>
</protein>
<dbReference type="EMBL" id="WBJX01000003">
    <property type="protein sequence ID" value="KAB1637659.1"/>
    <property type="molecule type" value="Genomic_DNA"/>
</dbReference>
<feature type="region of interest" description="Disordered" evidence="1">
    <location>
        <begin position="1"/>
        <end position="20"/>
    </location>
</feature>
<dbReference type="SUPFAM" id="SSF56601">
    <property type="entry name" value="beta-lactamase/transpeptidase-like"/>
    <property type="match status" value="1"/>
</dbReference>
<dbReference type="PANTHER" id="PTHR46825">
    <property type="entry name" value="D-ALANYL-D-ALANINE-CARBOXYPEPTIDASE/ENDOPEPTIDASE AMPH"/>
    <property type="match status" value="1"/>
</dbReference>
<feature type="domain" description="Beta-lactamase-related" evidence="3">
    <location>
        <begin position="63"/>
        <end position="394"/>
    </location>
</feature>
<dbReference type="RefSeq" id="WP_151423850.1">
    <property type="nucleotide sequence ID" value="NZ_WBJX01000003.1"/>
</dbReference>
<organism evidence="4 5">
    <name type="scientific">Pseudoclavibacter terrae</name>
    <dbReference type="NCBI Taxonomy" id="1530195"/>
    <lineage>
        <taxon>Bacteria</taxon>
        <taxon>Bacillati</taxon>
        <taxon>Actinomycetota</taxon>
        <taxon>Actinomycetes</taxon>
        <taxon>Micrococcales</taxon>
        <taxon>Microbacteriaceae</taxon>
        <taxon>Pseudoclavibacter</taxon>
    </lineage>
</organism>
<dbReference type="PANTHER" id="PTHR46825:SF7">
    <property type="entry name" value="D-ALANYL-D-ALANINE CARBOXYPEPTIDASE"/>
    <property type="match status" value="1"/>
</dbReference>
<evidence type="ECO:0000256" key="1">
    <source>
        <dbReference type="SAM" id="MobiDB-lite"/>
    </source>
</evidence>
<keyword evidence="2" id="KW-0812">Transmembrane</keyword>
<evidence type="ECO:0000313" key="4">
    <source>
        <dbReference type="EMBL" id="KAB1637659.1"/>
    </source>
</evidence>
<dbReference type="Gene3D" id="3.40.710.10">
    <property type="entry name" value="DD-peptidase/beta-lactamase superfamily"/>
    <property type="match status" value="1"/>
</dbReference>
<keyword evidence="5" id="KW-1185">Reference proteome</keyword>
<accession>A0A7J5B1P1</accession>
<sequence length="411" mass="42915">METQRTADAQPTDPTAPVLSGRPRKLTAVIATAGVLAAGAIGVGAWSNSANANADVGPDPHEATMQALVDAGYPGVLASVTDPEGRTANLALGQGDLATGEAPPVDGEVRIGSNTKMFVSTIVLQLAEERQVALDEPINTYLPGLVTGDGVDGTKISVRQLLQHTAGLPEYADKIAADAFGAQHTYISPRDMLDVAFERPAAFAPGEKWGYSNTNYLVLGLMIEAVTDRALATQIEERITSPLGLEHTYLPAPGERQLRGEHPRGYHAETPGDFRDITDLDPAFGWAAGALVSTPSELNTFTRALLDGSLLSAESIAEMQTTVPAGDELTPGAAYGLGVQSYPLSCGGVAWGHGGDIPGTQTRNAIGPDGTAVTIAVTALPWAVVPADDNERLLAQYRMVIDALDETLCGQ</sequence>
<evidence type="ECO:0000313" key="5">
    <source>
        <dbReference type="Proteomes" id="UP000490386"/>
    </source>
</evidence>
<comment type="caution">
    <text evidence="4">The sequence shown here is derived from an EMBL/GenBank/DDBJ whole genome shotgun (WGS) entry which is preliminary data.</text>
</comment>
<dbReference type="InterPro" id="IPR001466">
    <property type="entry name" value="Beta-lactam-related"/>
</dbReference>
<reference evidence="4 5" key="1">
    <citation type="submission" date="2019-09" db="EMBL/GenBank/DDBJ databases">
        <title>Phylogeny of genus Pseudoclavibacter and closely related genus.</title>
        <authorList>
            <person name="Li Y."/>
        </authorList>
    </citation>
    <scope>NUCLEOTIDE SEQUENCE [LARGE SCALE GENOMIC DNA]</scope>
    <source>
        <strain evidence="4 5">THG-MD12</strain>
    </source>
</reference>
<name>A0A7J5B1P1_9MICO</name>
<proteinExistence type="predicted"/>
<evidence type="ECO:0000259" key="3">
    <source>
        <dbReference type="Pfam" id="PF00144"/>
    </source>
</evidence>
<keyword evidence="2" id="KW-1133">Transmembrane helix</keyword>
<dbReference type="Proteomes" id="UP000490386">
    <property type="component" value="Unassembled WGS sequence"/>
</dbReference>
<evidence type="ECO:0000256" key="2">
    <source>
        <dbReference type="SAM" id="Phobius"/>
    </source>
</evidence>
<feature type="compositionally biased region" description="Polar residues" evidence="1">
    <location>
        <begin position="1"/>
        <end position="13"/>
    </location>
</feature>